<dbReference type="EMBL" id="CAJNOI010001291">
    <property type="protein sequence ID" value="CAF1401551.1"/>
    <property type="molecule type" value="Genomic_DNA"/>
</dbReference>
<evidence type="ECO:0000313" key="1">
    <source>
        <dbReference type="EMBL" id="CAF1401551.1"/>
    </source>
</evidence>
<protein>
    <submittedName>
        <fullName evidence="1">Uncharacterized protein</fullName>
    </submittedName>
</protein>
<dbReference type="Proteomes" id="UP000663877">
    <property type="component" value="Unassembled WGS sequence"/>
</dbReference>
<dbReference type="Proteomes" id="UP000663832">
    <property type="component" value="Unassembled WGS sequence"/>
</dbReference>
<proteinExistence type="predicted"/>
<reference evidence="1" key="1">
    <citation type="submission" date="2021-02" db="EMBL/GenBank/DDBJ databases">
        <authorList>
            <person name="Nowell W R."/>
        </authorList>
    </citation>
    <scope>NUCLEOTIDE SEQUENCE</scope>
</reference>
<gene>
    <name evidence="1" type="ORF">BJG266_LOCUS37683</name>
    <name evidence="2" type="ORF">QVE165_LOCUS54572</name>
</gene>
<comment type="caution">
    <text evidence="1">The sequence shown here is derived from an EMBL/GenBank/DDBJ whole genome shotgun (WGS) entry which is preliminary data.</text>
</comment>
<name>A0A815KXR6_9BILA</name>
<accession>A0A815KXR6</accession>
<feature type="non-terminal residue" evidence="1">
    <location>
        <position position="53"/>
    </location>
</feature>
<organism evidence="1 4">
    <name type="scientific">Adineta steineri</name>
    <dbReference type="NCBI Taxonomy" id="433720"/>
    <lineage>
        <taxon>Eukaryota</taxon>
        <taxon>Metazoa</taxon>
        <taxon>Spiralia</taxon>
        <taxon>Gnathifera</taxon>
        <taxon>Rotifera</taxon>
        <taxon>Eurotatoria</taxon>
        <taxon>Bdelloidea</taxon>
        <taxon>Adinetida</taxon>
        <taxon>Adinetidae</taxon>
        <taxon>Adineta</taxon>
    </lineage>
</organism>
<sequence>MPNTGKVSLYILIKNNPEIIDNNDIKNCITNALINLQECKININFYKTVPLGD</sequence>
<evidence type="ECO:0000313" key="4">
    <source>
        <dbReference type="Proteomes" id="UP000663877"/>
    </source>
</evidence>
<evidence type="ECO:0000313" key="3">
    <source>
        <dbReference type="Proteomes" id="UP000663832"/>
    </source>
</evidence>
<dbReference type="AlphaFoldDB" id="A0A815KXR6"/>
<keyword evidence="3" id="KW-1185">Reference proteome</keyword>
<dbReference type="EMBL" id="CAJNOM010001617">
    <property type="protein sequence ID" value="CAF1614381.1"/>
    <property type="molecule type" value="Genomic_DNA"/>
</dbReference>
<evidence type="ECO:0000313" key="2">
    <source>
        <dbReference type="EMBL" id="CAF1614381.1"/>
    </source>
</evidence>